<keyword evidence="5 7" id="KW-1133">Transmembrane helix</keyword>
<evidence type="ECO:0000313" key="8">
    <source>
        <dbReference type="EMBL" id="MCS4486542.1"/>
    </source>
</evidence>
<evidence type="ECO:0000256" key="1">
    <source>
        <dbReference type="ARBA" id="ARBA00004651"/>
    </source>
</evidence>
<dbReference type="Gene3D" id="1.20.1250.20">
    <property type="entry name" value="MFS general substrate transporter like domains"/>
    <property type="match status" value="1"/>
</dbReference>
<evidence type="ECO:0000256" key="2">
    <source>
        <dbReference type="ARBA" id="ARBA00022448"/>
    </source>
</evidence>
<reference evidence="8 9" key="1">
    <citation type="journal article" date="2023" name="Int. J. Syst. Evol. Microbiol.">
        <title>Streptococcus sciuri sp. nov., Staphylococcus marylandisciuri sp. nov. and Staphylococcus americanisciuri sp. nov., isolated from faeces of eastern grey squirrel (Sciurus carolinensis).</title>
        <authorList>
            <person name="Volokhov D.V."/>
            <person name="Zagorodnyaya T.A."/>
            <person name="Furtak V.A."/>
            <person name="Nattanmai G."/>
            <person name="Randall L."/>
            <person name="Jose S."/>
            <person name="Gao Y."/>
            <person name="Eisenberg T."/>
            <person name="Delmonte P."/>
            <person name="Blom J."/>
            <person name="Mitchell K.K."/>
        </authorList>
    </citation>
    <scope>NUCLEOTIDE SEQUENCE [LARGE SCALE GENOMIC DNA]</scope>
    <source>
        <strain evidence="8 9">GRT3</strain>
    </source>
</reference>
<dbReference type="Pfam" id="PF07690">
    <property type="entry name" value="MFS_1"/>
    <property type="match status" value="1"/>
</dbReference>
<dbReference type="PANTHER" id="PTHR43266:SF2">
    <property type="entry name" value="MAJOR FACILITATOR SUPERFAMILY (MFS) PROFILE DOMAIN-CONTAINING PROTEIN"/>
    <property type="match status" value="1"/>
</dbReference>
<feature type="transmembrane region" description="Helical" evidence="7">
    <location>
        <begin position="35"/>
        <end position="60"/>
    </location>
</feature>
<evidence type="ECO:0000256" key="3">
    <source>
        <dbReference type="ARBA" id="ARBA00022475"/>
    </source>
</evidence>
<dbReference type="EMBL" id="JANUXY010000005">
    <property type="protein sequence ID" value="MCS4486542.1"/>
    <property type="molecule type" value="Genomic_DNA"/>
</dbReference>
<feature type="transmembrane region" description="Helical" evidence="7">
    <location>
        <begin position="301"/>
        <end position="320"/>
    </location>
</feature>
<feature type="transmembrane region" description="Helical" evidence="7">
    <location>
        <begin position="159"/>
        <end position="179"/>
    </location>
</feature>
<organism evidence="8 9">
    <name type="scientific">Staphylococcus americanisciuri</name>
    <dbReference type="NCBI Taxonomy" id="2973940"/>
    <lineage>
        <taxon>Bacteria</taxon>
        <taxon>Bacillati</taxon>
        <taxon>Bacillota</taxon>
        <taxon>Bacilli</taxon>
        <taxon>Bacillales</taxon>
        <taxon>Staphylococcaceae</taxon>
        <taxon>Staphylococcus</taxon>
    </lineage>
</organism>
<feature type="transmembrane region" description="Helical" evidence="7">
    <location>
        <begin position="134"/>
        <end position="153"/>
    </location>
</feature>
<proteinExistence type="predicted"/>
<gene>
    <name evidence="8" type="ORF">NXS11_06465</name>
</gene>
<keyword evidence="3" id="KW-1003">Cell membrane</keyword>
<keyword evidence="9" id="KW-1185">Reference proteome</keyword>
<feature type="transmembrane region" description="Helical" evidence="7">
    <location>
        <begin position="93"/>
        <end position="113"/>
    </location>
</feature>
<protein>
    <submittedName>
        <fullName evidence="8">MFS transporter</fullName>
    </submittedName>
</protein>
<feature type="transmembrane region" description="Helical" evidence="7">
    <location>
        <begin position="7"/>
        <end position="29"/>
    </location>
</feature>
<dbReference type="Proteomes" id="UP001205609">
    <property type="component" value="Unassembled WGS sequence"/>
</dbReference>
<feature type="transmembrane region" description="Helical" evidence="7">
    <location>
        <begin position="244"/>
        <end position="265"/>
    </location>
</feature>
<dbReference type="CDD" id="cd06173">
    <property type="entry name" value="MFS_MefA_like"/>
    <property type="match status" value="1"/>
</dbReference>
<accession>A0ABT2F2E4</accession>
<comment type="caution">
    <text evidence="8">The sequence shown here is derived from an EMBL/GenBank/DDBJ whole genome shotgun (WGS) entry which is preliminary data.</text>
</comment>
<evidence type="ECO:0000256" key="6">
    <source>
        <dbReference type="ARBA" id="ARBA00023136"/>
    </source>
</evidence>
<feature type="transmembrane region" description="Helical" evidence="7">
    <location>
        <begin position="341"/>
        <end position="362"/>
    </location>
</feature>
<dbReference type="PANTHER" id="PTHR43266">
    <property type="entry name" value="MACROLIDE-EFFLUX PROTEIN"/>
    <property type="match status" value="1"/>
</dbReference>
<evidence type="ECO:0000313" key="9">
    <source>
        <dbReference type="Proteomes" id="UP001205609"/>
    </source>
</evidence>
<feature type="transmembrane region" description="Helical" evidence="7">
    <location>
        <begin position="277"/>
        <end position="295"/>
    </location>
</feature>
<dbReference type="InterPro" id="IPR036259">
    <property type="entry name" value="MFS_trans_sf"/>
</dbReference>
<feature type="transmembrane region" description="Helical" evidence="7">
    <location>
        <begin position="368"/>
        <end position="388"/>
    </location>
</feature>
<keyword evidence="4 7" id="KW-0812">Transmembrane</keyword>
<dbReference type="SUPFAM" id="SSF103473">
    <property type="entry name" value="MFS general substrate transporter"/>
    <property type="match status" value="1"/>
</dbReference>
<evidence type="ECO:0000256" key="4">
    <source>
        <dbReference type="ARBA" id="ARBA00022692"/>
    </source>
</evidence>
<sequence>MKSVILVLFDIISNFGSRIFSFACAFYILQYTDTSYMYSVYLALIVLCGIMTSPIIGVFTDSMNNKWLVITAQMATITILMVFFFLYDNVGVQLIIVTGMVLTITDSVNMLIIQSNLQNIAENHLERIVSLRQTIITIVTFLAPMAGGVLIAFVSIQTLATLTLVTESLSLVLLLMLPLKTYLEKTERTSFITNFKEGFGYLKRDRIILLCIAIGLSINFLVNSIVVGIPIIAIQTLGLNSQQFGVIEASLTISIFLTSLLFSVFPIQSHLFRNIKVSILLYSVILSGLGIFLFFDVSHTVAFIFLIGVYAGIGFAMPYFNIPYSIYLQKTINDAYKGRVFSINQSVVQALMPLSMFFYGIILNQHEGMVFLLTGIATFDVLVVFSILSRSYQDIAEV</sequence>
<feature type="transmembrane region" description="Helical" evidence="7">
    <location>
        <begin position="67"/>
        <end position="87"/>
    </location>
</feature>
<comment type="subcellular location">
    <subcellularLocation>
        <location evidence="1">Cell membrane</location>
        <topology evidence="1">Multi-pass membrane protein</topology>
    </subcellularLocation>
</comment>
<evidence type="ECO:0000256" key="7">
    <source>
        <dbReference type="SAM" id="Phobius"/>
    </source>
</evidence>
<keyword evidence="6 7" id="KW-0472">Membrane</keyword>
<feature type="transmembrane region" description="Helical" evidence="7">
    <location>
        <begin position="207"/>
        <end position="232"/>
    </location>
</feature>
<name>A0ABT2F2E4_9STAP</name>
<dbReference type="InterPro" id="IPR011701">
    <property type="entry name" value="MFS"/>
</dbReference>
<keyword evidence="2" id="KW-0813">Transport</keyword>
<dbReference type="RefSeq" id="WP_259199920.1">
    <property type="nucleotide sequence ID" value="NZ_JANUXY010000005.1"/>
</dbReference>
<evidence type="ECO:0000256" key="5">
    <source>
        <dbReference type="ARBA" id="ARBA00022989"/>
    </source>
</evidence>